<dbReference type="InterPro" id="IPR011335">
    <property type="entry name" value="Restrct_endonuc-II-like"/>
</dbReference>
<gene>
    <name evidence="3" type="ORF">CEN92_482</name>
</gene>
<dbReference type="HAMAP" id="MF_00048">
    <property type="entry name" value="UPF0102"/>
    <property type="match status" value="1"/>
</dbReference>
<comment type="caution">
    <text evidence="3">The sequence shown here is derived from an EMBL/GenBank/DDBJ whole genome shotgun (WGS) entry which is preliminary data.</text>
</comment>
<dbReference type="Pfam" id="PF02021">
    <property type="entry name" value="UPF0102"/>
    <property type="match status" value="1"/>
</dbReference>
<dbReference type="PANTHER" id="PTHR34039:SF1">
    <property type="entry name" value="UPF0102 PROTEIN YRAN"/>
    <property type="match status" value="1"/>
</dbReference>
<dbReference type="NCBIfam" id="NF009150">
    <property type="entry name" value="PRK12497.1-3"/>
    <property type="match status" value="1"/>
</dbReference>
<dbReference type="InterPro" id="IPR011856">
    <property type="entry name" value="tRNA_endonuc-like_dom_sf"/>
</dbReference>
<dbReference type="AlphaFoldDB" id="A0A554LC39"/>
<dbReference type="PANTHER" id="PTHR34039">
    <property type="entry name" value="UPF0102 PROTEIN YRAN"/>
    <property type="match status" value="1"/>
</dbReference>
<evidence type="ECO:0000313" key="4">
    <source>
        <dbReference type="Proteomes" id="UP000318296"/>
    </source>
</evidence>
<sequence length="122" mass="13941">MTKRRKKLGSEAERIAARYLASQGLKILERNHRNKIGELDIIAKDGDIFIIVEVKAKTGTGAGSPEEMVNYYKQKKLINTAKAYFMLQGIENPDWRIDVVAVDFDIFGDHKINWLKNAVEDF</sequence>
<organism evidence="3 4">
    <name type="scientific">Candidatus Berkelbacteria bacterium Licking1014_96</name>
    <dbReference type="NCBI Taxonomy" id="2017149"/>
    <lineage>
        <taxon>Bacteria</taxon>
        <taxon>Candidatus Berkelbacteria</taxon>
    </lineage>
</organism>
<dbReference type="NCBIfam" id="NF009154">
    <property type="entry name" value="PRK12497.3-3"/>
    <property type="match status" value="1"/>
</dbReference>
<proteinExistence type="inferred from homology"/>
<dbReference type="SUPFAM" id="SSF52980">
    <property type="entry name" value="Restriction endonuclease-like"/>
    <property type="match status" value="1"/>
</dbReference>
<dbReference type="GO" id="GO:0004519">
    <property type="term" value="F:endonuclease activity"/>
    <property type="evidence" value="ECO:0007669"/>
    <property type="project" value="UniProtKB-KW"/>
</dbReference>
<dbReference type="Proteomes" id="UP000318296">
    <property type="component" value="Unassembled WGS sequence"/>
</dbReference>
<evidence type="ECO:0000256" key="1">
    <source>
        <dbReference type="ARBA" id="ARBA00006738"/>
    </source>
</evidence>
<dbReference type="CDD" id="cd20736">
    <property type="entry name" value="PoNe_Nuclease"/>
    <property type="match status" value="1"/>
</dbReference>
<accession>A0A554LC39</accession>
<dbReference type="InterPro" id="IPR003509">
    <property type="entry name" value="UPF0102_YraN-like"/>
</dbReference>
<dbReference type="NCBIfam" id="TIGR00252">
    <property type="entry name" value="YraN family protein"/>
    <property type="match status" value="1"/>
</dbReference>
<comment type="similarity">
    <text evidence="1 2">Belongs to the UPF0102 family.</text>
</comment>
<evidence type="ECO:0000256" key="2">
    <source>
        <dbReference type="HAMAP-Rule" id="MF_00048"/>
    </source>
</evidence>
<evidence type="ECO:0000313" key="3">
    <source>
        <dbReference type="EMBL" id="TSC90315.1"/>
    </source>
</evidence>
<dbReference type="GO" id="GO:0003676">
    <property type="term" value="F:nucleic acid binding"/>
    <property type="evidence" value="ECO:0007669"/>
    <property type="project" value="InterPro"/>
</dbReference>
<keyword evidence="3" id="KW-0378">Hydrolase</keyword>
<dbReference type="Gene3D" id="3.40.1350.10">
    <property type="match status" value="1"/>
</dbReference>
<keyword evidence="3" id="KW-0540">Nuclease</keyword>
<name>A0A554LC39_9BACT</name>
<reference evidence="3 4" key="1">
    <citation type="submission" date="2017-07" db="EMBL/GenBank/DDBJ databases">
        <title>Mechanisms for carbon and nitrogen cycling indicate functional differentiation within the Candidate Phyla Radiation.</title>
        <authorList>
            <person name="Danczak R.E."/>
            <person name="Johnston M.D."/>
            <person name="Kenah C."/>
            <person name="Slattery M."/>
            <person name="Wrighton K.C."/>
            <person name="Wilkins M.J."/>
        </authorList>
    </citation>
    <scope>NUCLEOTIDE SEQUENCE [LARGE SCALE GENOMIC DNA]</scope>
    <source>
        <strain evidence="3">Licking1014_96</strain>
    </source>
</reference>
<protein>
    <recommendedName>
        <fullName evidence="2">UPF0102 protein CEN92_482</fullName>
    </recommendedName>
</protein>
<keyword evidence="3" id="KW-0255">Endonuclease</keyword>
<dbReference type="EMBL" id="VMGH01000085">
    <property type="protein sequence ID" value="TSC90315.1"/>
    <property type="molecule type" value="Genomic_DNA"/>
</dbReference>